<dbReference type="EMBL" id="UPXX01000027">
    <property type="protein sequence ID" value="VBB44063.1"/>
    <property type="molecule type" value="Genomic_DNA"/>
</dbReference>
<gene>
    <name evidence="1" type="ORF">TRIP_B330240</name>
</gene>
<dbReference type="Pfam" id="PF10865">
    <property type="entry name" value="DUF2703"/>
    <property type="match status" value="1"/>
</dbReference>
<dbReference type="InterPro" id="IPR021219">
    <property type="entry name" value="DUF2703"/>
</dbReference>
<reference evidence="1" key="1">
    <citation type="submission" date="2018-07" db="EMBL/GenBank/DDBJ databases">
        <authorList>
            <consortium name="Genoscope - CEA"/>
            <person name="William W."/>
        </authorList>
    </citation>
    <scope>NUCLEOTIDE SEQUENCE</scope>
    <source>
        <strain evidence="1">IK1</strain>
    </source>
</reference>
<sequence length="128" mass="13935">MKRLDIEWRHLLKGGRTCERCSDTGEAVHAAYRALAAELEPRGWCVTLRKTPLTEEDIAESNTILLNGQPLELLLPGAHSASNCCASCGDLLGMPAMCRTIVHGGRMYEAIPGSLIIEAAHRIVQQAL</sequence>
<proteinExistence type="predicted"/>
<evidence type="ECO:0000313" key="1">
    <source>
        <dbReference type="EMBL" id="VBB44063.1"/>
    </source>
</evidence>
<accession>A0A653A7T0</accession>
<protein>
    <submittedName>
        <fullName evidence="1">MOSC domain containing protein</fullName>
    </submittedName>
</protein>
<organism evidence="1">
    <name type="scientific">Uncultured Desulfatiglans sp</name>
    <dbReference type="NCBI Taxonomy" id="1748965"/>
    <lineage>
        <taxon>Bacteria</taxon>
        <taxon>Pseudomonadati</taxon>
        <taxon>Thermodesulfobacteriota</taxon>
        <taxon>Desulfobacteria</taxon>
        <taxon>Desulfatiglandales</taxon>
        <taxon>Desulfatiglandaceae</taxon>
        <taxon>Desulfatiglans</taxon>
        <taxon>environmental samples</taxon>
    </lineage>
</organism>
<name>A0A653A7T0_UNCDX</name>
<dbReference type="AlphaFoldDB" id="A0A653A7T0"/>